<keyword evidence="2" id="KW-1185">Reference proteome</keyword>
<reference evidence="1" key="1">
    <citation type="submission" date="2021-06" db="EMBL/GenBank/DDBJ databases">
        <authorList>
            <person name="Kallberg Y."/>
            <person name="Tangrot J."/>
            <person name="Rosling A."/>
        </authorList>
    </citation>
    <scope>NUCLEOTIDE SEQUENCE</scope>
    <source>
        <strain evidence="1">IL203A</strain>
    </source>
</reference>
<evidence type="ECO:0000313" key="2">
    <source>
        <dbReference type="Proteomes" id="UP000789702"/>
    </source>
</evidence>
<gene>
    <name evidence="1" type="ORF">DHETER_LOCUS2052</name>
</gene>
<organism evidence="1 2">
    <name type="scientific">Dentiscutata heterogama</name>
    <dbReference type="NCBI Taxonomy" id="1316150"/>
    <lineage>
        <taxon>Eukaryota</taxon>
        <taxon>Fungi</taxon>
        <taxon>Fungi incertae sedis</taxon>
        <taxon>Mucoromycota</taxon>
        <taxon>Glomeromycotina</taxon>
        <taxon>Glomeromycetes</taxon>
        <taxon>Diversisporales</taxon>
        <taxon>Gigasporaceae</taxon>
        <taxon>Dentiscutata</taxon>
    </lineage>
</organism>
<dbReference type="Proteomes" id="UP000789702">
    <property type="component" value="Unassembled WGS sequence"/>
</dbReference>
<comment type="caution">
    <text evidence="1">The sequence shown here is derived from an EMBL/GenBank/DDBJ whole genome shotgun (WGS) entry which is preliminary data.</text>
</comment>
<name>A0ACA9KKU9_9GLOM</name>
<proteinExistence type="predicted"/>
<evidence type="ECO:0000313" key="1">
    <source>
        <dbReference type="EMBL" id="CAG8479111.1"/>
    </source>
</evidence>
<protein>
    <submittedName>
        <fullName evidence="1">12616_t:CDS:1</fullName>
    </submittedName>
</protein>
<feature type="non-terminal residue" evidence="1">
    <location>
        <position position="1"/>
    </location>
</feature>
<accession>A0ACA9KKU9</accession>
<dbReference type="EMBL" id="CAJVPU010001381">
    <property type="protein sequence ID" value="CAG8479111.1"/>
    <property type="molecule type" value="Genomic_DNA"/>
</dbReference>
<sequence length="256" mass="29325">NEPPLAYYRFPIIGHTWSFLMDCEKLILESREKYGETFSLCIFGEIVTIAGKETTHEILNKDHDFNLNVAIKAVTKRQKDLIKAIDLHIGECIEPKIIHDPHKTLTKIITIPVAKLIVGEECCNYKDILETFKTLTDSIFKLLYIPPILSFIHPWLHLQFITIPLRFGWNPLSKHKKVIISRIKPIIKKRLYDKKRLGNAWVAPLDGLQCYLDDPEITPDLDPNNVNYNYIVDGISSFIFAAMASTSLCATNVLYG</sequence>